<evidence type="ECO:0000256" key="7">
    <source>
        <dbReference type="PIRNR" id="PIRNR000477"/>
    </source>
</evidence>
<gene>
    <name evidence="9" type="ORF">FJZ00_05410</name>
</gene>
<comment type="similarity">
    <text evidence="3 7">Belongs to the PNP/MTAP phosphorylase family.</text>
</comment>
<dbReference type="SUPFAM" id="SSF53167">
    <property type="entry name" value="Purine and uridine phosphorylases"/>
    <property type="match status" value="1"/>
</dbReference>
<evidence type="ECO:0000313" key="10">
    <source>
        <dbReference type="Proteomes" id="UP000703893"/>
    </source>
</evidence>
<reference evidence="9 10" key="1">
    <citation type="submission" date="2019-03" db="EMBL/GenBank/DDBJ databases">
        <title>Lake Tanganyika Metagenome-Assembled Genomes (MAGs).</title>
        <authorList>
            <person name="Tran P."/>
        </authorList>
    </citation>
    <scope>NUCLEOTIDE SEQUENCE [LARGE SCALE GENOMIC DNA]</scope>
    <source>
        <strain evidence="9">K_DeepCast_65m_m2_236</strain>
    </source>
</reference>
<dbReference type="PIRSF" id="PIRSF000477">
    <property type="entry name" value="PurNPase"/>
    <property type="match status" value="1"/>
</dbReference>
<evidence type="ECO:0000256" key="2">
    <source>
        <dbReference type="ARBA" id="ARBA00005058"/>
    </source>
</evidence>
<feature type="domain" description="Nucleoside phosphorylase" evidence="8">
    <location>
        <begin position="37"/>
        <end position="283"/>
    </location>
</feature>
<dbReference type="CDD" id="cd09009">
    <property type="entry name" value="PNP-EcPNPII_like"/>
    <property type="match status" value="1"/>
</dbReference>
<evidence type="ECO:0000256" key="1">
    <source>
        <dbReference type="ARBA" id="ARBA00002678"/>
    </source>
</evidence>
<keyword evidence="5 7" id="KW-0808">Transferase</keyword>
<protein>
    <recommendedName>
        <fullName evidence="7">Purine nucleoside phosphorylase</fullName>
        <ecNumber evidence="7">2.4.2.1</ecNumber>
    </recommendedName>
    <alternativeName>
        <fullName evidence="7">Inosine-guanosine phosphorylase</fullName>
    </alternativeName>
</protein>
<comment type="catalytic activity">
    <reaction evidence="6">
        <text>a purine 2'-deoxy-D-ribonucleoside + phosphate = a purine nucleobase + 2-deoxy-alpha-D-ribose 1-phosphate</text>
        <dbReference type="Rhea" id="RHEA:36431"/>
        <dbReference type="ChEBI" id="CHEBI:26386"/>
        <dbReference type="ChEBI" id="CHEBI:43474"/>
        <dbReference type="ChEBI" id="CHEBI:57259"/>
        <dbReference type="ChEBI" id="CHEBI:142361"/>
        <dbReference type="EC" id="2.4.2.1"/>
    </reaction>
</comment>
<dbReference type="Proteomes" id="UP000703893">
    <property type="component" value="Unassembled WGS sequence"/>
</dbReference>
<dbReference type="InterPro" id="IPR011270">
    <property type="entry name" value="Pur_Nuc_Pase_Ino/Guo-sp"/>
</dbReference>
<evidence type="ECO:0000256" key="4">
    <source>
        <dbReference type="ARBA" id="ARBA00022676"/>
    </source>
</evidence>
<evidence type="ECO:0000256" key="6">
    <source>
        <dbReference type="ARBA" id="ARBA00048556"/>
    </source>
</evidence>
<dbReference type="NCBIfam" id="NF006054">
    <property type="entry name" value="PRK08202.1"/>
    <property type="match status" value="1"/>
</dbReference>
<evidence type="ECO:0000259" key="8">
    <source>
        <dbReference type="Pfam" id="PF01048"/>
    </source>
</evidence>
<dbReference type="PANTHER" id="PTHR11904">
    <property type="entry name" value="METHYLTHIOADENOSINE/PURINE NUCLEOSIDE PHOSPHORYLASE"/>
    <property type="match status" value="1"/>
</dbReference>
<comment type="function">
    <text evidence="1">The purine nucleoside phosphorylases catalyze the phosphorolytic breakdown of the N-glycosidic bond in the beta-(deoxy)ribonucleoside molecules, with the formation of the corresponding free purine bases and pentose-1-phosphate. Cleaves guanosine, inosine, 2'-deoxyguanosine and 2'-deoxyinosine.</text>
</comment>
<keyword evidence="4 7" id="KW-0328">Glycosyltransferase</keyword>
<dbReference type="GO" id="GO:0009116">
    <property type="term" value="P:nucleoside metabolic process"/>
    <property type="evidence" value="ECO:0007669"/>
    <property type="project" value="InterPro"/>
</dbReference>
<dbReference type="AlphaFoldDB" id="A0A938BN04"/>
<dbReference type="Pfam" id="PF01048">
    <property type="entry name" value="PNP_UDP_1"/>
    <property type="match status" value="1"/>
</dbReference>
<evidence type="ECO:0000256" key="3">
    <source>
        <dbReference type="ARBA" id="ARBA00006751"/>
    </source>
</evidence>
<comment type="pathway">
    <text evidence="2 7">Purine metabolism; purine nucleoside salvage.</text>
</comment>
<dbReference type="PANTHER" id="PTHR11904:SF9">
    <property type="entry name" value="PURINE NUCLEOSIDE PHOSPHORYLASE-RELATED"/>
    <property type="match status" value="1"/>
</dbReference>
<dbReference type="NCBIfam" id="TIGR01700">
    <property type="entry name" value="PNPH"/>
    <property type="match status" value="1"/>
</dbReference>
<organism evidence="9 10">
    <name type="scientific">Candidatus Tanganyikabacteria bacterium</name>
    <dbReference type="NCBI Taxonomy" id="2961651"/>
    <lineage>
        <taxon>Bacteria</taxon>
        <taxon>Bacillati</taxon>
        <taxon>Candidatus Sericytochromatia</taxon>
        <taxon>Candidatus Tanganyikabacteria</taxon>
    </lineage>
</organism>
<evidence type="ECO:0000313" key="9">
    <source>
        <dbReference type="EMBL" id="MBM3274565.1"/>
    </source>
</evidence>
<dbReference type="InterPro" id="IPR035994">
    <property type="entry name" value="Nucleoside_phosphorylase_sf"/>
</dbReference>
<proteinExistence type="inferred from homology"/>
<name>A0A938BN04_9BACT</name>
<accession>A0A938BN04</accession>
<sequence length="285" mass="30419">MPVETPSALPTAILEARDRLNQTVGYLQKRVDVRPAVGMILGSGLGELAKDVQDAAVIPYSDIPNFPLSTAPGHAGNLVFGKLSGQDVVLMQGRFHTYEGYSQQQVTFPIRVMKALGAETLIVTCASGGLNKAFNSGDLMLISDHINLTGSNPLVGPNDPDVGPRFPVMFDAYRPELRAVALQAAINQGVRLQEGVYAGIAGPVFFTRAELRYLQIIGADALGMSTVPEVIVAVHCGLKVMGLALISDMALPDATHHATEQDVLDTVYKTANVFRGLVKEILANL</sequence>
<comment type="caution">
    <text evidence="9">The sequence shown here is derived from an EMBL/GenBank/DDBJ whole genome shotgun (WGS) entry which is preliminary data.</text>
</comment>
<dbReference type="Gene3D" id="3.40.50.1580">
    <property type="entry name" value="Nucleoside phosphorylase domain"/>
    <property type="match status" value="1"/>
</dbReference>
<dbReference type="EC" id="2.4.2.1" evidence="7"/>
<dbReference type="GO" id="GO:0005737">
    <property type="term" value="C:cytoplasm"/>
    <property type="evidence" value="ECO:0007669"/>
    <property type="project" value="TreeGrafter"/>
</dbReference>
<dbReference type="InterPro" id="IPR000845">
    <property type="entry name" value="Nucleoside_phosphorylase_d"/>
</dbReference>
<dbReference type="NCBIfam" id="TIGR01697">
    <property type="entry name" value="PNPH-PUNA-XAPA"/>
    <property type="match status" value="1"/>
</dbReference>
<dbReference type="EMBL" id="VGJX01000252">
    <property type="protein sequence ID" value="MBM3274565.1"/>
    <property type="molecule type" value="Genomic_DNA"/>
</dbReference>
<dbReference type="GO" id="GO:0004731">
    <property type="term" value="F:purine-nucleoside phosphorylase activity"/>
    <property type="evidence" value="ECO:0007669"/>
    <property type="project" value="UniProtKB-EC"/>
</dbReference>
<evidence type="ECO:0000256" key="5">
    <source>
        <dbReference type="ARBA" id="ARBA00022679"/>
    </source>
</evidence>
<dbReference type="InterPro" id="IPR011268">
    <property type="entry name" value="Purine_phosphorylase"/>
</dbReference>